<feature type="domain" description="FAD dependent oxidoreductase" evidence="5">
    <location>
        <begin position="9"/>
        <end position="370"/>
    </location>
</feature>
<gene>
    <name evidence="6" type="ORF">ACFSW7_10425</name>
</gene>
<dbReference type="Pfam" id="PF01266">
    <property type="entry name" value="DAO"/>
    <property type="match status" value="1"/>
</dbReference>
<comment type="caution">
    <text evidence="6">The sequence shown here is derived from an EMBL/GenBank/DDBJ whole genome shotgun (WGS) entry which is preliminary data.</text>
</comment>
<evidence type="ECO:0000313" key="7">
    <source>
        <dbReference type="Proteomes" id="UP001597492"/>
    </source>
</evidence>
<organism evidence="6 7">
    <name type="scientific">Gulosibacter faecalis</name>
    <dbReference type="NCBI Taxonomy" id="272240"/>
    <lineage>
        <taxon>Bacteria</taxon>
        <taxon>Bacillati</taxon>
        <taxon>Actinomycetota</taxon>
        <taxon>Actinomycetes</taxon>
        <taxon>Micrococcales</taxon>
        <taxon>Microbacteriaceae</taxon>
        <taxon>Gulosibacter</taxon>
    </lineage>
</organism>
<evidence type="ECO:0000256" key="2">
    <source>
        <dbReference type="ARBA" id="ARBA00022630"/>
    </source>
</evidence>
<dbReference type="RefSeq" id="WP_019619079.1">
    <property type="nucleotide sequence ID" value="NZ_JBHUNE010000007.1"/>
</dbReference>
<sequence length="391" mass="41653">MTELDSTQVLIIGAGLMGSAAAHQLAARGTEVAVVERDTAPSEHGSSHGSARIFRYAYPDPFYTGLVDQARARFSELERLAGQQLITPGGALDFGARRDPRQLAGVLDEVGIEHELLPAAVAAERWPGINFDTDVLWQPGGGVIDAESTVLAQLRLATEAGARVHEHWEAASVRRDGTGYVVTSTTGDTIRAAQVVVAAGAWLSKLLAETDLPSAFVDRLPRPVVTQENAYHFAYRDPADPGEPTPGSATSWPTFIHKSEHILTYSLPGGRDADFRGQKLAEFLGGTPIADGSAQTGTIDPANRERIIEYVREQVPGLVPQPYAETTCLFTMLPEEDFLLDAAEGLVIASPCSGHGAKFAPLIGEFIAELVAGAAAHPRFAVTSPAWTAAR</sequence>
<proteinExistence type="predicted"/>
<reference evidence="7" key="1">
    <citation type="journal article" date="2019" name="Int. J. Syst. Evol. Microbiol.">
        <title>The Global Catalogue of Microorganisms (GCM) 10K type strain sequencing project: providing services to taxonomists for standard genome sequencing and annotation.</title>
        <authorList>
            <consortium name="The Broad Institute Genomics Platform"/>
            <consortium name="The Broad Institute Genome Sequencing Center for Infectious Disease"/>
            <person name="Wu L."/>
            <person name="Ma J."/>
        </authorList>
    </citation>
    <scope>NUCLEOTIDE SEQUENCE [LARGE SCALE GENOMIC DNA]</scope>
    <source>
        <strain evidence="7">TISTR 1514</strain>
    </source>
</reference>
<protein>
    <submittedName>
        <fullName evidence="6">FAD-dependent oxidoreductase</fullName>
    </submittedName>
</protein>
<dbReference type="Gene3D" id="3.30.9.10">
    <property type="entry name" value="D-Amino Acid Oxidase, subunit A, domain 2"/>
    <property type="match status" value="1"/>
</dbReference>
<evidence type="ECO:0000313" key="6">
    <source>
        <dbReference type="EMBL" id="MFD2758790.1"/>
    </source>
</evidence>
<evidence type="ECO:0000256" key="4">
    <source>
        <dbReference type="ARBA" id="ARBA00023002"/>
    </source>
</evidence>
<dbReference type="SUPFAM" id="SSF54373">
    <property type="entry name" value="FAD-linked reductases, C-terminal domain"/>
    <property type="match status" value="1"/>
</dbReference>
<dbReference type="InterPro" id="IPR006076">
    <property type="entry name" value="FAD-dep_OxRdtase"/>
</dbReference>
<dbReference type="SUPFAM" id="SSF51905">
    <property type="entry name" value="FAD/NAD(P)-binding domain"/>
    <property type="match status" value="1"/>
</dbReference>
<name>A0ABW5UZC6_9MICO</name>
<evidence type="ECO:0000256" key="3">
    <source>
        <dbReference type="ARBA" id="ARBA00022827"/>
    </source>
</evidence>
<dbReference type="EMBL" id="JBHUNE010000007">
    <property type="protein sequence ID" value="MFD2758790.1"/>
    <property type="molecule type" value="Genomic_DNA"/>
</dbReference>
<dbReference type="PANTHER" id="PTHR10961:SF7">
    <property type="entry name" value="FAD DEPENDENT OXIDOREDUCTASE DOMAIN-CONTAINING PROTEIN"/>
    <property type="match status" value="1"/>
</dbReference>
<evidence type="ECO:0000259" key="5">
    <source>
        <dbReference type="Pfam" id="PF01266"/>
    </source>
</evidence>
<keyword evidence="2" id="KW-0285">Flavoprotein</keyword>
<dbReference type="Gene3D" id="3.50.50.60">
    <property type="entry name" value="FAD/NAD(P)-binding domain"/>
    <property type="match status" value="1"/>
</dbReference>
<dbReference type="Proteomes" id="UP001597492">
    <property type="component" value="Unassembled WGS sequence"/>
</dbReference>
<dbReference type="InterPro" id="IPR045170">
    <property type="entry name" value="MTOX"/>
</dbReference>
<comment type="cofactor">
    <cofactor evidence="1">
        <name>FAD</name>
        <dbReference type="ChEBI" id="CHEBI:57692"/>
    </cofactor>
</comment>
<dbReference type="PANTHER" id="PTHR10961">
    <property type="entry name" value="PEROXISOMAL SARCOSINE OXIDASE"/>
    <property type="match status" value="1"/>
</dbReference>
<dbReference type="InterPro" id="IPR036188">
    <property type="entry name" value="FAD/NAD-bd_sf"/>
</dbReference>
<keyword evidence="3" id="KW-0274">FAD</keyword>
<accession>A0ABW5UZC6</accession>
<evidence type="ECO:0000256" key="1">
    <source>
        <dbReference type="ARBA" id="ARBA00001974"/>
    </source>
</evidence>
<keyword evidence="7" id="KW-1185">Reference proteome</keyword>
<keyword evidence="4" id="KW-0560">Oxidoreductase</keyword>